<dbReference type="AlphaFoldDB" id="A0A9D9ESK2"/>
<protein>
    <submittedName>
        <fullName evidence="2">Carboxymuconolactone decarboxylase family protein</fullName>
    </submittedName>
</protein>
<evidence type="ECO:0000313" key="2">
    <source>
        <dbReference type="EMBL" id="MBO8450369.1"/>
    </source>
</evidence>
<organism evidence="2 3">
    <name type="scientific">Candidatus Avitreponema avistercoris</name>
    <dbReference type="NCBI Taxonomy" id="2840705"/>
    <lineage>
        <taxon>Bacteria</taxon>
        <taxon>Pseudomonadati</taxon>
        <taxon>Spirochaetota</taxon>
        <taxon>Spirochaetia</taxon>
        <taxon>Spirochaetales</taxon>
        <taxon>Candidatus Avitreponema</taxon>
    </lineage>
</organism>
<evidence type="ECO:0000259" key="1">
    <source>
        <dbReference type="Pfam" id="PF02627"/>
    </source>
</evidence>
<dbReference type="Gene3D" id="1.20.1290.10">
    <property type="entry name" value="AhpD-like"/>
    <property type="match status" value="1"/>
</dbReference>
<dbReference type="SUPFAM" id="SSF69118">
    <property type="entry name" value="AhpD-like"/>
    <property type="match status" value="1"/>
</dbReference>
<dbReference type="InterPro" id="IPR052512">
    <property type="entry name" value="4CMD/NDH-1_regulator"/>
</dbReference>
<feature type="domain" description="Carboxymuconolactone decarboxylase-like" evidence="1">
    <location>
        <begin position="162"/>
        <end position="240"/>
    </location>
</feature>
<comment type="caution">
    <text evidence="2">The sequence shown here is derived from an EMBL/GenBank/DDBJ whole genome shotgun (WGS) entry which is preliminary data.</text>
</comment>
<evidence type="ECO:0000313" key="3">
    <source>
        <dbReference type="Proteomes" id="UP000823616"/>
    </source>
</evidence>
<sequence length="246" mass="26902">MQALGIGPDYAPDAELFRTDPEFMSNLYNFAYGEVLSRTDIQIPERDRHLAVLAAVLGTQGTGEFETVLRAALNGGISPVEAKEVIYQSAAYLGFAKVRPFLSAANGVMEDMGFRLPLEPQGTVTQENRREEGNRVQVEIFGGGMRESWLSGPEERAAVNSFLASNCFGDYYTRGGLSLKDRELVTFCFLIAQGGCEPQAVSHAAGNFAMGNDREYLFRVVSNLTPYIGYPRTLNAMGCIETAAKN</sequence>
<feature type="domain" description="Carboxymuconolactone decarboxylase-like" evidence="1">
    <location>
        <begin position="21"/>
        <end position="105"/>
    </location>
</feature>
<dbReference type="PANTHER" id="PTHR33570:SF2">
    <property type="entry name" value="CARBOXYMUCONOLACTONE DECARBOXYLASE-LIKE DOMAIN-CONTAINING PROTEIN"/>
    <property type="match status" value="1"/>
</dbReference>
<dbReference type="PANTHER" id="PTHR33570">
    <property type="entry name" value="4-CARBOXYMUCONOLACTONE DECARBOXYLASE FAMILY PROTEIN"/>
    <property type="match status" value="1"/>
</dbReference>
<dbReference type="Pfam" id="PF02627">
    <property type="entry name" value="CMD"/>
    <property type="match status" value="2"/>
</dbReference>
<dbReference type="EMBL" id="JADIMS010000076">
    <property type="protein sequence ID" value="MBO8450369.1"/>
    <property type="molecule type" value="Genomic_DNA"/>
</dbReference>
<dbReference type="Proteomes" id="UP000823616">
    <property type="component" value="Unassembled WGS sequence"/>
</dbReference>
<accession>A0A9D9ESK2</accession>
<dbReference type="GO" id="GO:0051920">
    <property type="term" value="F:peroxiredoxin activity"/>
    <property type="evidence" value="ECO:0007669"/>
    <property type="project" value="InterPro"/>
</dbReference>
<proteinExistence type="predicted"/>
<dbReference type="InterPro" id="IPR029032">
    <property type="entry name" value="AhpD-like"/>
</dbReference>
<dbReference type="InterPro" id="IPR003779">
    <property type="entry name" value="CMD-like"/>
</dbReference>
<reference evidence="2" key="1">
    <citation type="submission" date="2020-10" db="EMBL/GenBank/DDBJ databases">
        <authorList>
            <person name="Gilroy R."/>
        </authorList>
    </citation>
    <scope>NUCLEOTIDE SEQUENCE</scope>
    <source>
        <strain evidence="2">B3-4054</strain>
    </source>
</reference>
<reference evidence="2" key="2">
    <citation type="journal article" date="2021" name="PeerJ">
        <title>Extensive microbial diversity within the chicken gut microbiome revealed by metagenomics and culture.</title>
        <authorList>
            <person name="Gilroy R."/>
            <person name="Ravi A."/>
            <person name="Getino M."/>
            <person name="Pursley I."/>
            <person name="Horton D.L."/>
            <person name="Alikhan N.F."/>
            <person name="Baker D."/>
            <person name="Gharbi K."/>
            <person name="Hall N."/>
            <person name="Watson M."/>
            <person name="Adriaenssens E.M."/>
            <person name="Foster-Nyarko E."/>
            <person name="Jarju S."/>
            <person name="Secka A."/>
            <person name="Antonio M."/>
            <person name="Oren A."/>
            <person name="Chaudhuri R.R."/>
            <person name="La Ragione R."/>
            <person name="Hildebrand F."/>
            <person name="Pallen M.J."/>
        </authorList>
    </citation>
    <scope>NUCLEOTIDE SEQUENCE</scope>
    <source>
        <strain evidence="2">B3-4054</strain>
    </source>
</reference>
<name>A0A9D9ESK2_9SPIR</name>
<gene>
    <name evidence="2" type="ORF">IAA96_04605</name>
</gene>